<reference evidence="4 5" key="1">
    <citation type="submission" date="2017-09" db="EMBL/GenBank/DDBJ databases">
        <title>Paracoccus alkalisoli sp. nov., isolated from saline alkaline soil.</title>
        <authorList>
            <person name="Dong X."/>
            <person name="Zhang G."/>
        </authorList>
    </citation>
    <scope>NUCLEOTIDE SEQUENCE [LARGE SCALE GENOMIC DNA]</scope>
    <source>
        <strain evidence="4 5">WN007</strain>
    </source>
</reference>
<proteinExistence type="predicted"/>
<dbReference type="PANTHER" id="PTHR43420:SF47">
    <property type="entry name" value="N-ACETYLTRANSFERASE DOMAIN-CONTAINING PROTEIN"/>
    <property type="match status" value="1"/>
</dbReference>
<evidence type="ECO:0000313" key="5">
    <source>
        <dbReference type="Proteomes" id="UP000218023"/>
    </source>
</evidence>
<evidence type="ECO:0000259" key="3">
    <source>
        <dbReference type="PROSITE" id="PS51186"/>
    </source>
</evidence>
<evidence type="ECO:0000256" key="2">
    <source>
        <dbReference type="ARBA" id="ARBA00023315"/>
    </source>
</evidence>
<accession>A0A2A2GNY3</accession>
<gene>
    <name evidence="4" type="ORF">CK240_00655</name>
</gene>
<feature type="domain" description="N-acetyltransferase" evidence="3">
    <location>
        <begin position="104"/>
        <end position="237"/>
    </location>
</feature>
<dbReference type="GO" id="GO:0016747">
    <property type="term" value="F:acyltransferase activity, transferring groups other than amino-acyl groups"/>
    <property type="evidence" value="ECO:0007669"/>
    <property type="project" value="InterPro"/>
</dbReference>
<dbReference type="InterPro" id="IPR050680">
    <property type="entry name" value="YpeA/RimI_acetyltransf"/>
</dbReference>
<dbReference type="InterPro" id="IPR000182">
    <property type="entry name" value="GNAT_dom"/>
</dbReference>
<sequence>MIPPEFEAAWTATWPAVDYAHEGGFLIARGEGGGGRVSAARAVADWTDADIDDAETRHRAWGQPLLFSVDSGDRDLSGALAARGYRETDPTLILVAPATRLAEPPIPPVTAMDCWPPLAIQRDLWAQAGIGPERQAIIERARHPKAAILGRSRDRAAGVAFVAVHGGVAMLHALAVLPEWRGRGLGAWMVRRAARFGLDHGAQDLALAVTVANAPARTMYERLGFTQAGAYAYWQRD</sequence>
<dbReference type="Proteomes" id="UP000218023">
    <property type="component" value="Unassembled WGS sequence"/>
</dbReference>
<dbReference type="PROSITE" id="PS51186">
    <property type="entry name" value="GNAT"/>
    <property type="match status" value="1"/>
</dbReference>
<name>A0A2A2GNY3_9RHOB</name>
<protein>
    <submittedName>
        <fullName evidence="4">GNAT family N-acetyltransferase</fullName>
    </submittedName>
</protein>
<dbReference type="OrthoDB" id="7301318at2"/>
<dbReference type="AlphaFoldDB" id="A0A2A2GNY3"/>
<keyword evidence="2" id="KW-0012">Acyltransferase</keyword>
<dbReference type="InterPro" id="IPR016181">
    <property type="entry name" value="Acyl_CoA_acyltransferase"/>
</dbReference>
<comment type="caution">
    <text evidence="4">The sequence shown here is derived from an EMBL/GenBank/DDBJ whole genome shotgun (WGS) entry which is preliminary data.</text>
</comment>
<dbReference type="SUPFAM" id="SSF55729">
    <property type="entry name" value="Acyl-CoA N-acyltransferases (Nat)"/>
    <property type="match status" value="1"/>
</dbReference>
<dbReference type="RefSeq" id="WP_095638408.1">
    <property type="nucleotide sequence ID" value="NZ_NSJZ01000001.1"/>
</dbReference>
<dbReference type="CDD" id="cd04301">
    <property type="entry name" value="NAT_SF"/>
    <property type="match status" value="1"/>
</dbReference>
<dbReference type="Pfam" id="PF00583">
    <property type="entry name" value="Acetyltransf_1"/>
    <property type="match status" value="1"/>
</dbReference>
<dbReference type="EMBL" id="NSJZ01000001">
    <property type="protein sequence ID" value="PAU98689.1"/>
    <property type="molecule type" value="Genomic_DNA"/>
</dbReference>
<dbReference type="PANTHER" id="PTHR43420">
    <property type="entry name" value="ACETYLTRANSFERASE"/>
    <property type="match status" value="1"/>
</dbReference>
<dbReference type="Gene3D" id="3.40.630.30">
    <property type="match status" value="1"/>
</dbReference>
<evidence type="ECO:0000256" key="1">
    <source>
        <dbReference type="ARBA" id="ARBA00022679"/>
    </source>
</evidence>
<organism evidence="4 5">
    <name type="scientific">Paracoccus salipaludis</name>
    <dbReference type="NCBI Taxonomy" id="2032623"/>
    <lineage>
        <taxon>Bacteria</taxon>
        <taxon>Pseudomonadati</taxon>
        <taxon>Pseudomonadota</taxon>
        <taxon>Alphaproteobacteria</taxon>
        <taxon>Rhodobacterales</taxon>
        <taxon>Paracoccaceae</taxon>
        <taxon>Paracoccus</taxon>
    </lineage>
</organism>
<evidence type="ECO:0000313" key="4">
    <source>
        <dbReference type="EMBL" id="PAU98689.1"/>
    </source>
</evidence>
<keyword evidence="5" id="KW-1185">Reference proteome</keyword>
<keyword evidence="1 4" id="KW-0808">Transferase</keyword>